<evidence type="ECO:0000313" key="1">
    <source>
        <dbReference type="EMBL" id="MFC6705438.1"/>
    </source>
</evidence>
<keyword evidence="2" id="KW-1185">Reference proteome</keyword>
<evidence type="ECO:0000313" key="2">
    <source>
        <dbReference type="Proteomes" id="UP001596298"/>
    </source>
</evidence>
<dbReference type="Proteomes" id="UP001596298">
    <property type="component" value="Unassembled WGS sequence"/>
</dbReference>
<name>A0ABW2AEX3_9MICO</name>
<dbReference type="InterPro" id="IPR052704">
    <property type="entry name" value="ECF_Sigma-70_Domain"/>
</dbReference>
<evidence type="ECO:0008006" key="3">
    <source>
        <dbReference type="Google" id="ProtNLM"/>
    </source>
</evidence>
<dbReference type="PANTHER" id="PTHR30173:SF36">
    <property type="entry name" value="ECF RNA POLYMERASE SIGMA FACTOR SIGJ"/>
    <property type="match status" value="1"/>
</dbReference>
<dbReference type="EMBL" id="JBHSWH010000001">
    <property type="protein sequence ID" value="MFC6705438.1"/>
    <property type="molecule type" value="Genomic_DNA"/>
</dbReference>
<gene>
    <name evidence="1" type="ORF">ACFQDH_09205</name>
</gene>
<dbReference type="PANTHER" id="PTHR30173">
    <property type="entry name" value="SIGMA 19 FACTOR"/>
    <property type="match status" value="1"/>
</dbReference>
<sequence>MVLLTDGGGLRKAALRPIVGIEKVLRFLASVYPEDGSTEQVMVNGAPGLRFSLGGETDVIATARVDDGMVTGLYLVRNPEKLRRLQEVELTR</sequence>
<reference evidence="2" key="1">
    <citation type="journal article" date="2019" name="Int. J. Syst. Evol. Microbiol.">
        <title>The Global Catalogue of Microorganisms (GCM) 10K type strain sequencing project: providing services to taxonomists for standard genome sequencing and annotation.</title>
        <authorList>
            <consortium name="The Broad Institute Genomics Platform"/>
            <consortium name="The Broad Institute Genome Sequencing Center for Infectious Disease"/>
            <person name="Wu L."/>
            <person name="Ma J."/>
        </authorList>
    </citation>
    <scope>NUCLEOTIDE SEQUENCE [LARGE SCALE GENOMIC DNA]</scope>
    <source>
        <strain evidence="2">CCUG 58127</strain>
    </source>
</reference>
<protein>
    <recommendedName>
        <fullName evidence="3">RNA polymerase subunit sigma-24</fullName>
    </recommendedName>
</protein>
<accession>A0ABW2AEX3</accession>
<dbReference type="RefSeq" id="WP_382400569.1">
    <property type="nucleotide sequence ID" value="NZ_JBHSWH010000001.1"/>
</dbReference>
<comment type="caution">
    <text evidence="1">The sequence shown here is derived from an EMBL/GenBank/DDBJ whole genome shotgun (WGS) entry which is preliminary data.</text>
</comment>
<organism evidence="1 2">
    <name type="scientific">Flexivirga alba</name>
    <dbReference type="NCBI Taxonomy" id="702742"/>
    <lineage>
        <taxon>Bacteria</taxon>
        <taxon>Bacillati</taxon>
        <taxon>Actinomycetota</taxon>
        <taxon>Actinomycetes</taxon>
        <taxon>Micrococcales</taxon>
        <taxon>Dermacoccaceae</taxon>
        <taxon>Flexivirga</taxon>
    </lineage>
</organism>
<proteinExistence type="predicted"/>